<protein>
    <submittedName>
        <fullName evidence="3">(diamondback moth) hypothetical protein</fullName>
    </submittedName>
</protein>
<dbReference type="PANTHER" id="PTHR47331:SF1">
    <property type="entry name" value="GAG-LIKE PROTEIN"/>
    <property type="match status" value="1"/>
</dbReference>
<evidence type="ECO:0000313" key="4">
    <source>
        <dbReference type="Proteomes" id="UP000653454"/>
    </source>
</evidence>
<dbReference type="Pfam" id="PF18701">
    <property type="entry name" value="DUF5641"/>
    <property type="match status" value="1"/>
</dbReference>
<dbReference type="Gene3D" id="3.30.420.10">
    <property type="entry name" value="Ribonuclease H-like superfamily/Ribonuclease H"/>
    <property type="match status" value="1"/>
</dbReference>
<dbReference type="PANTHER" id="PTHR47331">
    <property type="entry name" value="PHD-TYPE DOMAIN-CONTAINING PROTEIN"/>
    <property type="match status" value="1"/>
</dbReference>
<dbReference type="GO" id="GO:0003676">
    <property type="term" value="F:nucleic acid binding"/>
    <property type="evidence" value="ECO:0007669"/>
    <property type="project" value="InterPro"/>
</dbReference>
<feature type="domain" description="DUF5641" evidence="2">
    <location>
        <begin position="297"/>
        <end position="388"/>
    </location>
</feature>
<dbReference type="AlphaFoldDB" id="A0A8S4DQB2"/>
<proteinExistence type="predicted"/>
<organism evidence="3 4">
    <name type="scientific">Plutella xylostella</name>
    <name type="common">Diamondback moth</name>
    <name type="synonym">Plutella maculipennis</name>
    <dbReference type="NCBI Taxonomy" id="51655"/>
    <lineage>
        <taxon>Eukaryota</taxon>
        <taxon>Metazoa</taxon>
        <taxon>Ecdysozoa</taxon>
        <taxon>Arthropoda</taxon>
        <taxon>Hexapoda</taxon>
        <taxon>Insecta</taxon>
        <taxon>Pterygota</taxon>
        <taxon>Neoptera</taxon>
        <taxon>Endopterygota</taxon>
        <taxon>Lepidoptera</taxon>
        <taxon>Glossata</taxon>
        <taxon>Ditrysia</taxon>
        <taxon>Yponomeutoidea</taxon>
        <taxon>Plutellidae</taxon>
        <taxon>Plutella</taxon>
    </lineage>
</organism>
<dbReference type="Pfam" id="PF00078">
    <property type="entry name" value="RVT_1"/>
    <property type="match status" value="1"/>
</dbReference>
<dbReference type="InterPro" id="IPR040676">
    <property type="entry name" value="DUF5641"/>
</dbReference>
<sequence>MYTEFIHEYAELGHLTEIDTKNIGDTYFYLPHHPVIREKSETTRLRTVFDASAKSTSGLSINDLQMTGPNIQDSLFSILIRFRQYKYALSGDIEKMYRAVSLHQSDRDLQLILWRDSENKPLQTLQLNTVTYGFSSASFLSTRCLWQVGEECENKFIKNIIQHDFYVDDLLTGSDSEKELSDIKDSVSEALAKADEGIEFRFSPAYAPHFGGLWEAGVKSAKFHISRILGKTHLTYEELSSLFTQVEAILNSRPLCPLSPSPDDYSPLTPAHFLIGRPFTSLPAPCLLEHNTNRLDRYERLEQYKQHFWQRWTKEYICELQQRTKWRVKCKDLQLNDLVLLKDDSPPLNWRLGRIEKLFPGSDGIPRVAEVATSRGIVRRALNKICLLPTPEDTTDS</sequence>
<gene>
    <name evidence="3" type="ORF">PLXY2_LOCUS2851</name>
</gene>
<evidence type="ECO:0000313" key="3">
    <source>
        <dbReference type="EMBL" id="CAG9102886.1"/>
    </source>
</evidence>
<keyword evidence="4" id="KW-1185">Reference proteome</keyword>
<dbReference type="GO" id="GO:0071897">
    <property type="term" value="P:DNA biosynthetic process"/>
    <property type="evidence" value="ECO:0007669"/>
    <property type="project" value="UniProtKB-ARBA"/>
</dbReference>
<dbReference type="Proteomes" id="UP000653454">
    <property type="component" value="Unassembled WGS sequence"/>
</dbReference>
<dbReference type="EMBL" id="CAJHNJ030000007">
    <property type="protein sequence ID" value="CAG9102886.1"/>
    <property type="molecule type" value="Genomic_DNA"/>
</dbReference>
<feature type="domain" description="Reverse transcriptase" evidence="1">
    <location>
        <begin position="79"/>
        <end position="194"/>
    </location>
</feature>
<evidence type="ECO:0000259" key="1">
    <source>
        <dbReference type="Pfam" id="PF00078"/>
    </source>
</evidence>
<comment type="caution">
    <text evidence="3">The sequence shown here is derived from an EMBL/GenBank/DDBJ whole genome shotgun (WGS) entry which is preliminary data.</text>
</comment>
<dbReference type="InterPro" id="IPR036397">
    <property type="entry name" value="RNaseH_sf"/>
</dbReference>
<accession>A0A8S4DQB2</accession>
<dbReference type="InterPro" id="IPR000477">
    <property type="entry name" value="RT_dom"/>
</dbReference>
<reference evidence="3" key="1">
    <citation type="submission" date="2020-11" db="EMBL/GenBank/DDBJ databases">
        <authorList>
            <person name="Whiteford S."/>
        </authorList>
    </citation>
    <scope>NUCLEOTIDE SEQUENCE</scope>
</reference>
<dbReference type="SUPFAM" id="SSF56672">
    <property type="entry name" value="DNA/RNA polymerases"/>
    <property type="match status" value="1"/>
</dbReference>
<dbReference type="InterPro" id="IPR043502">
    <property type="entry name" value="DNA/RNA_pol_sf"/>
</dbReference>
<evidence type="ECO:0000259" key="2">
    <source>
        <dbReference type="Pfam" id="PF18701"/>
    </source>
</evidence>
<name>A0A8S4DQB2_PLUXY</name>